<protein>
    <submittedName>
        <fullName evidence="1">Uncharacterized protein</fullName>
    </submittedName>
</protein>
<dbReference type="Proteomes" id="UP000017937">
    <property type="component" value="Unassembled WGS sequence"/>
</dbReference>
<name>V6L6D9_HELPX</name>
<organism evidence="1 2">
    <name type="scientific">Helicobacter pylori X47-2AL</name>
    <dbReference type="NCBI Taxonomy" id="1386083"/>
    <lineage>
        <taxon>Bacteria</taxon>
        <taxon>Pseudomonadati</taxon>
        <taxon>Campylobacterota</taxon>
        <taxon>Epsilonproteobacteria</taxon>
        <taxon>Campylobacterales</taxon>
        <taxon>Helicobacteraceae</taxon>
        <taxon>Helicobacter</taxon>
    </lineage>
</organism>
<proteinExistence type="predicted"/>
<sequence>MKKPENNNAQRDFFKKIKSEYSPFHHLLKLQHLKWWHLKTRYDFKLIFIKNNIKTKNRTLSSLVFFFLDKIASKKGV</sequence>
<reference evidence="1 2" key="1">
    <citation type="journal article" date="2013" name="Genome Announc.">
        <title>Draft Genome Sequence of Strain X47-2AL, a Feline Helicobacter pylori Isolate.</title>
        <authorList>
            <person name="Veyrier F.J."/>
            <person name="Ecobichon C."/>
            <person name="Boneca I.G."/>
        </authorList>
    </citation>
    <scope>NUCLEOTIDE SEQUENCE [LARGE SCALE GENOMIC DNA]</scope>
    <source>
        <strain evidence="1 2">X47-2AL</strain>
    </source>
</reference>
<evidence type="ECO:0000313" key="1">
    <source>
        <dbReference type="EMBL" id="EST39818.1"/>
    </source>
</evidence>
<gene>
    <name evidence="1" type="ORF">N871_08130</name>
</gene>
<dbReference type="AlphaFoldDB" id="V6L6D9"/>
<dbReference type="EMBL" id="AWNG01000057">
    <property type="protein sequence ID" value="EST39818.1"/>
    <property type="molecule type" value="Genomic_DNA"/>
</dbReference>
<evidence type="ECO:0000313" key="2">
    <source>
        <dbReference type="Proteomes" id="UP000017937"/>
    </source>
</evidence>
<comment type="caution">
    <text evidence="1">The sequence shown here is derived from an EMBL/GenBank/DDBJ whole genome shotgun (WGS) entry which is preliminary data.</text>
</comment>
<accession>V6L6D9</accession>
<dbReference type="PATRIC" id="fig|1386083.3.peg.1612"/>